<dbReference type="OrthoDB" id="6241329at2759"/>
<name>A0A183ANQ6_9TREM</name>
<feature type="region of interest" description="Disordered" evidence="1">
    <location>
        <begin position="361"/>
        <end position="384"/>
    </location>
</feature>
<evidence type="ECO:0000256" key="1">
    <source>
        <dbReference type="SAM" id="MobiDB-lite"/>
    </source>
</evidence>
<dbReference type="EMBL" id="UZAN01046187">
    <property type="protein sequence ID" value="VDP83834.1"/>
    <property type="molecule type" value="Genomic_DNA"/>
</dbReference>
<protein>
    <submittedName>
        <fullName evidence="4">DUF4470 domain-containing protein</fullName>
    </submittedName>
</protein>
<dbReference type="WBParaSite" id="ECPE_0000861701-mRNA-1">
    <property type="protein sequence ID" value="ECPE_0000861701-mRNA-1"/>
    <property type="gene ID" value="ECPE_0000861701"/>
</dbReference>
<reference evidence="2 3" key="2">
    <citation type="submission" date="2018-11" db="EMBL/GenBank/DDBJ databases">
        <authorList>
            <consortium name="Pathogen Informatics"/>
        </authorList>
    </citation>
    <scope>NUCLEOTIDE SEQUENCE [LARGE SCALE GENOMIC DNA]</scope>
    <source>
        <strain evidence="2 3">Egypt</strain>
    </source>
</reference>
<feature type="region of interest" description="Disordered" evidence="1">
    <location>
        <begin position="56"/>
        <end position="91"/>
    </location>
</feature>
<keyword evidence="3" id="KW-1185">Reference proteome</keyword>
<evidence type="ECO:0000313" key="4">
    <source>
        <dbReference type="WBParaSite" id="ECPE_0000861701-mRNA-1"/>
    </source>
</evidence>
<organism evidence="4">
    <name type="scientific">Echinostoma caproni</name>
    <dbReference type="NCBI Taxonomy" id="27848"/>
    <lineage>
        <taxon>Eukaryota</taxon>
        <taxon>Metazoa</taxon>
        <taxon>Spiralia</taxon>
        <taxon>Lophotrochozoa</taxon>
        <taxon>Platyhelminthes</taxon>
        <taxon>Trematoda</taxon>
        <taxon>Digenea</taxon>
        <taxon>Plagiorchiida</taxon>
        <taxon>Echinostomata</taxon>
        <taxon>Echinostomatoidea</taxon>
        <taxon>Echinostomatidae</taxon>
        <taxon>Echinostoma</taxon>
    </lineage>
</organism>
<feature type="compositionally biased region" description="Polar residues" evidence="1">
    <location>
        <begin position="361"/>
        <end position="374"/>
    </location>
</feature>
<accession>A0A183ANQ6</accession>
<gene>
    <name evidence="2" type="ORF">ECPE_LOCUS8591</name>
</gene>
<dbReference type="Proteomes" id="UP000272942">
    <property type="component" value="Unassembled WGS sequence"/>
</dbReference>
<evidence type="ECO:0000313" key="3">
    <source>
        <dbReference type="Proteomes" id="UP000272942"/>
    </source>
</evidence>
<reference evidence="4" key="1">
    <citation type="submission" date="2016-06" db="UniProtKB">
        <authorList>
            <consortium name="WormBaseParasite"/>
        </authorList>
    </citation>
    <scope>IDENTIFICATION</scope>
</reference>
<evidence type="ECO:0000313" key="2">
    <source>
        <dbReference type="EMBL" id="VDP83834.1"/>
    </source>
</evidence>
<dbReference type="AlphaFoldDB" id="A0A183ANQ6"/>
<sequence>MKSAKVRQKNREPDFAIPSVTVNLALQVVPLAEAKTLLEQINDPIHLRNALDRYFSSSQQGSVHRPKRLGAHGPKERQNKNETGENHVTMDKSERITNPMLDQQTSIHLPGEFKPETDLWYAALLDYLMEAVYWAVNEWIPGCHDDYPDKIEHSTPPEHGYYSCLISEEQPGLKMPEDEKPLAIALVLATLLVLIGYVQHQSKNQNKSSAELTSQSSAESSSLVQTIRLLKNFFQTIPQPDRKLDYRTAELDEFERHHQGMLGALNVKASIRIIQFLAANFLHIYRLIEHCFGMSDANRKSLMEISCHRPIHTLPQTFSSIRSIWPPPLCEALPLSLIANYVNLFDERVTKWLPCLPPPDSTATDTPVSGTVSPTEAKEQTVDETSIQSVVADPWEKYITALDAMSREHWEAIAAVSDVQAQDAVLFVLSELKTACDTSGRTKIVEQLRESQIHLAKRLVDRAKCKLEEETGK</sequence>
<feature type="compositionally biased region" description="Basic and acidic residues" evidence="1">
    <location>
        <begin position="73"/>
        <end position="91"/>
    </location>
</feature>
<proteinExistence type="predicted"/>